<feature type="signal peptide" evidence="1">
    <location>
        <begin position="1"/>
        <end position="19"/>
    </location>
</feature>
<evidence type="ECO:0000313" key="2">
    <source>
        <dbReference type="EMBL" id="GAN62092.1"/>
    </source>
</evidence>
<proteinExistence type="predicted"/>
<keyword evidence="5" id="KW-1185">Reference proteome</keyword>
<dbReference type="Proteomes" id="UP000321104">
    <property type="component" value="Unassembled WGS sequence"/>
</dbReference>
<reference evidence="4" key="3">
    <citation type="submission" date="2014-06" db="EMBL/GenBank/DDBJ databases">
        <authorList>
            <person name="Ju J."/>
            <person name="Zhang J."/>
        </authorList>
    </citation>
    <scope>NUCLEOTIDE SEQUENCE [LARGE SCALE GENOMIC DNA]</scope>
    <source>
        <strain evidence="4">DmL_051</strain>
    </source>
</reference>
<comment type="caution">
    <text evidence="4">The sequence shown here is derived from an EMBL/GenBank/DDBJ whole genome shotgun (WGS) entry which is preliminary data.</text>
</comment>
<name>A0A252AML3_9PROT</name>
<dbReference type="RefSeq" id="WP_048844638.1">
    <property type="nucleotide sequence ID" value="NZ_BAMW01000006.1"/>
</dbReference>
<reference evidence="6" key="2">
    <citation type="submission" date="2014-06" db="EMBL/GenBank/DDBJ databases">
        <authorList>
            <person name="Winans N.J."/>
            <person name="Newell P.D."/>
            <person name="Douglas A.E."/>
        </authorList>
    </citation>
    <scope>NUCLEOTIDE SEQUENCE [LARGE SCALE GENOMIC DNA]</scope>
</reference>
<reference evidence="3 7" key="4">
    <citation type="submission" date="2019-07" db="EMBL/GenBank/DDBJ databases">
        <title>Whole genome shotgun sequence of Acetobacter indonesiensis NBRC 16471.</title>
        <authorList>
            <person name="Hosoyama A."/>
            <person name="Uohara A."/>
            <person name="Ohji S."/>
            <person name="Ichikawa N."/>
        </authorList>
    </citation>
    <scope>NUCLEOTIDE SEQUENCE [LARGE SCALE GENOMIC DNA]</scope>
    <source>
        <strain evidence="3 7">NBRC 16471</strain>
    </source>
</reference>
<dbReference type="Gene3D" id="3.40.1420.10">
    <property type="entry name" value="Inhibitor of vertebrate lysozyme"/>
    <property type="match status" value="1"/>
</dbReference>
<gene>
    <name evidence="2" type="ORF">Abin_006_082</name>
    <name evidence="3" type="ORF">AIN02nite_00840</name>
    <name evidence="4" type="ORF">HK17_13095</name>
</gene>
<dbReference type="Pfam" id="PF08816">
    <property type="entry name" value="Ivy"/>
    <property type="match status" value="1"/>
</dbReference>
<evidence type="ECO:0000313" key="3">
    <source>
        <dbReference type="EMBL" id="GEN02059.1"/>
    </source>
</evidence>
<evidence type="ECO:0000313" key="5">
    <source>
        <dbReference type="Proteomes" id="UP000032673"/>
    </source>
</evidence>
<evidence type="ECO:0000256" key="1">
    <source>
        <dbReference type="SAM" id="SignalP"/>
    </source>
</evidence>
<evidence type="ECO:0008006" key="8">
    <source>
        <dbReference type="Google" id="ProtNLM"/>
    </source>
</evidence>
<reference evidence="2 5" key="1">
    <citation type="submission" date="2012-11" db="EMBL/GenBank/DDBJ databases">
        <title>Whole genome sequence of Acetobacter indonesiensis 5H-1.</title>
        <authorList>
            <person name="Azuma Y."/>
            <person name="Higashiura N."/>
            <person name="Hirakawa H."/>
            <person name="Matsushita K."/>
        </authorList>
    </citation>
    <scope>NUCLEOTIDE SEQUENCE [LARGE SCALE GENOMIC DNA]</scope>
    <source>
        <strain evidence="2 5">5H-1</strain>
    </source>
</reference>
<feature type="chain" id="PRO_5044571040" description="Inhibitor of vertebrate lysozyme" evidence="1">
    <location>
        <begin position="20"/>
        <end position="133"/>
    </location>
</feature>
<accession>A0A252AML3</accession>
<dbReference type="EMBL" id="BJXQ01000001">
    <property type="protein sequence ID" value="GEN02059.1"/>
    <property type="molecule type" value="Genomic_DNA"/>
</dbReference>
<dbReference type="Proteomes" id="UP000032673">
    <property type="component" value="Unassembled WGS sequence"/>
</dbReference>
<evidence type="ECO:0000313" key="4">
    <source>
        <dbReference type="EMBL" id="OUI90903.1"/>
    </source>
</evidence>
<dbReference type="SUPFAM" id="SSF89872">
    <property type="entry name" value="Inhibitor of vertebrate lysozyme, Ivy"/>
    <property type="match status" value="1"/>
</dbReference>
<dbReference type="InterPro" id="IPR036501">
    <property type="entry name" value="Inhibitor_vert_lysozyme_sf"/>
</dbReference>
<dbReference type="EMBL" id="BAMW01000006">
    <property type="protein sequence ID" value="GAN62092.1"/>
    <property type="molecule type" value="Genomic_DNA"/>
</dbReference>
<sequence length="133" mass="14409">MNPIKLSLIALCLATPAMAQDGPYTADMAQKPKFAKAYQNMTQLPTWVKATESVSVPTKPVTVSGKAYTVGHLCKPHDCGDNQLDVIFSNDGKASWGLLSRKFGKTLYQMPLGEPDDAMLTALSASYRSNNPE</sequence>
<dbReference type="AlphaFoldDB" id="A0A252AML3"/>
<organism evidence="4 6">
    <name type="scientific">Acetobacter indonesiensis</name>
    <dbReference type="NCBI Taxonomy" id="104101"/>
    <lineage>
        <taxon>Bacteria</taxon>
        <taxon>Pseudomonadati</taxon>
        <taxon>Pseudomonadota</taxon>
        <taxon>Alphaproteobacteria</taxon>
        <taxon>Acetobacterales</taxon>
        <taxon>Acetobacteraceae</taxon>
        <taxon>Acetobacter</taxon>
    </lineage>
</organism>
<dbReference type="Proteomes" id="UP000194641">
    <property type="component" value="Unassembled WGS sequence"/>
</dbReference>
<dbReference type="EMBL" id="JOPA01000046">
    <property type="protein sequence ID" value="OUI90903.1"/>
    <property type="molecule type" value="Genomic_DNA"/>
</dbReference>
<evidence type="ECO:0000313" key="6">
    <source>
        <dbReference type="Proteomes" id="UP000194641"/>
    </source>
</evidence>
<protein>
    <recommendedName>
        <fullName evidence="8">Inhibitor of vertebrate lysozyme</fullName>
    </recommendedName>
</protein>
<keyword evidence="1" id="KW-0732">Signal</keyword>
<evidence type="ECO:0000313" key="7">
    <source>
        <dbReference type="Proteomes" id="UP000321104"/>
    </source>
</evidence>